<dbReference type="GO" id="GO:0008703">
    <property type="term" value="F:5-amino-6-(5-phosphoribosylamino)uracil reductase activity"/>
    <property type="evidence" value="ECO:0007669"/>
    <property type="project" value="InterPro"/>
</dbReference>
<protein>
    <submittedName>
        <fullName evidence="5">Riboflavin biosynthesis pyrimidine reductase</fullName>
    </submittedName>
</protein>
<comment type="pathway">
    <text evidence="1">Cofactor biosynthesis; riboflavin biosynthesis.</text>
</comment>
<evidence type="ECO:0000313" key="6">
    <source>
        <dbReference type="Proteomes" id="UP000294911"/>
    </source>
</evidence>
<dbReference type="Gene3D" id="3.40.430.10">
    <property type="entry name" value="Dihydrofolate Reductase, subunit A"/>
    <property type="match status" value="1"/>
</dbReference>
<dbReference type="InterPro" id="IPR050765">
    <property type="entry name" value="Riboflavin_Biosynth_HTPR"/>
</dbReference>
<dbReference type="Proteomes" id="UP000294911">
    <property type="component" value="Unassembled WGS sequence"/>
</dbReference>
<dbReference type="GO" id="GO:0009231">
    <property type="term" value="P:riboflavin biosynthetic process"/>
    <property type="evidence" value="ECO:0007669"/>
    <property type="project" value="InterPro"/>
</dbReference>
<proteinExistence type="predicted"/>
<comment type="caution">
    <text evidence="5">The sequence shown here is derived from an EMBL/GenBank/DDBJ whole genome shotgun (WGS) entry which is preliminary data.</text>
</comment>
<reference evidence="5 6" key="1">
    <citation type="submission" date="2019-03" db="EMBL/GenBank/DDBJ databases">
        <title>Genomic Encyclopedia of Type Strains, Phase IV (KMG-IV): sequencing the most valuable type-strain genomes for metagenomic binning, comparative biology and taxonomic classification.</title>
        <authorList>
            <person name="Goeker M."/>
        </authorList>
    </citation>
    <scope>NUCLEOTIDE SEQUENCE [LARGE SCALE GENOMIC DNA]</scope>
    <source>
        <strain evidence="5 6">DSM 45765</strain>
    </source>
</reference>
<evidence type="ECO:0000256" key="2">
    <source>
        <dbReference type="ARBA" id="ARBA00022857"/>
    </source>
</evidence>
<dbReference type="AlphaFoldDB" id="A0A4R2R3L5"/>
<dbReference type="InterPro" id="IPR002734">
    <property type="entry name" value="RibDG_C"/>
</dbReference>
<feature type="domain" description="Bacterial bifunctional deaminase-reductase C-terminal" evidence="4">
    <location>
        <begin position="30"/>
        <end position="234"/>
    </location>
</feature>
<dbReference type="PANTHER" id="PTHR38011">
    <property type="entry name" value="DIHYDROFOLATE REDUCTASE FAMILY PROTEIN (AFU_ORTHOLOGUE AFUA_8G06820)"/>
    <property type="match status" value="1"/>
</dbReference>
<accession>A0A4R2R3L5</accession>
<evidence type="ECO:0000256" key="3">
    <source>
        <dbReference type="ARBA" id="ARBA00023002"/>
    </source>
</evidence>
<organism evidence="5 6">
    <name type="scientific">Tamaricihabitans halophyticus</name>
    <dbReference type="NCBI Taxonomy" id="1262583"/>
    <lineage>
        <taxon>Bacteria</taxon>
        <taxon>Bacillati</taxon>
        <taxon>Actinomycetota</taxon>
        <taxon>Actinomycetes</taxon>
        <taxon>Pseudonocardiales</taxon>
        <taxon>Pseudonocardiaceae</taxon>
        <taxon>Tamaricihabitans</taxon>
    </lineage>
</organism>
<sequence length="246" mass="25726">MRQIWPAERAGDVSESDLLRLYGFPADAHRWLAVNFVSSADGAVEVAGRSRALTNSADRKVYPLGAALADVLLVGAATAVAERFGEAAHADWQLAVRRAQGLAEVAPIAVVTTGASLPPDAPVLTKVSTPTIVLTCAAASAERRAAWQATGARVLVHGTTSVDLPSALNELAELGLRRIHCDGGPRLFGAALAAGVVDELRLTIAPLLLAGAAGRIAAGYDLDPRRLRLASALTEDDTLLLRYLLD</sequence>
<evidence type="ECO:0000256" key="1">
    <source>
        <dbReference type="ARBA" id="ARBA00005104"/>
    </source>
</evidence>
<dbReference type="SUPFAM" id="SSF53597">
    <property type="entry name" value="Dihydrofolate reductase-like"/>
    <property type="match status" value="1"/>
</dbReference>
<keyword evidence="6" id="KW-1185">Reference proteome</keyword>
<name>A0A4R2R3L5_9PSEU</name>
<evidence type="ECO:0000313" key="5">
    <source>
        <dbReference type="EMBL" id="TCP56454.1"/>
    </source>
</evidence>
<dbReference type="EMBL" id="SLXQ01000001">
    <property type="protein sequence ID" value="TCP56454.1"/>
    <property type="molecule type" value="Genomic_DNA"/>
</dbReference>
<keyword evidence="3" id="KW-0560">Oxidoreductase</keyword>
<keyword evidence="2" id="KW-0521">NADP</keyword>
<evidence type="ECO:0000259" key="4">
    <source>
        <dbReference type="Pfam" id="PF01872"/>
    </source>
</evidence>
<dbReference type="OrthoDB" id="5243299at2"/>
<dbReference type="PANTHER" id="PTHR38011:SF7">
    <property type="entry name" value="2,5-DIAMINO-6-RIBOSYLAMINO-4(3H)-PYRIMIDINONE 5'-PHOSPHATE REDUCTASE"/>
    <property type="match status" value="1"/>
</dbReference>
<dbReference type="Pfam" id="PF01872">
    <property type="entry name" value="RibD_C"/>
    <property type="match status" value="1"/>
</dbReference>
<dbReference type="InterPro" id="IPR024072">
    <property type="entry name" value="DHFR-like_dom_sf"/>
</dbReference>
<gene>
    <name evidence="5" type="ORF">EV191_101397</name>
</gene>
<dbReference type="RefSeq" id="WP_132875049.1">
    <property type="nucleotide sequence ID" value="NZ_SLXQ01000001.1"/>
</dbReference>